<evidence type="ECO:0000313" key="2">
    <source>
        <dbReference type="EMBL" id="SBV27583.1"/>
    </source>
</evidence>
<keyword evidence="3" id="KW-1185">Reference proteome</keyword>
<dbReference type="SUPFAM" id="SSF54060">
    <property type="entry name" value="His-Me finger endonucleases"/>
    <property type="match status" value="1"/>
</dbReference>
<gene>
    <name evidence="2" type="ORF">GA0070620_3107</name>
</gene>
<evidence type="ECO:0000259" key="1">
    <source>
        <dbReference type="Pfam" id="PF13392"/>
    </source>
</evidence>
<reference evidence="3" key="1">
    <citation type="submission" date="2016-06" db="EMBL/GenBank/DDBJ databases">
        <authorList>
            <person name="Varghese N."/>
        </authorList>
    </citation>
    <scope>NUCLEOTIDE SEQUENCE [LARGE SCALE GENOMIC DNA]</scope>
    <source>
        <strain evidence="3">DSM 45344</strain>
    </source>
</reference>
<keyword evidence="2" id="KW-0255">Endonuclease</keyword>
<dbReference type="AlphaFoldDB" id="A0A1C3N4U0"/>
<sequence length="166" mass="18996">MQKRTNSDVERFWANVQKQANGCWHWTGMKHGKGYGKHSVGSLTDGTRREVRAHRFSYELHYGPIPEGMTVDHECHNQDPTCQAKDDCPHRRCVNPAHLRLRTQGDNLMRGRTIPAANAVKTHCPSGHPYDEANTYWRPDGGGRMCRACHRLKVAAAKRRARQEKK</sequence>
<evidence type="ECO:0000313" key="3">
    <source>
        <dbReference type="Proteomes" id="UP000199393"/>
    </source>
</evidence>
<dbReference type="RefSeq" id="WP_091591488.1">
    <property type="nucleotide sequence ID" value="NZ_JBHRWG010000004.1"/>
</dbReference>
<proteinExistence type="predicted"/>
<name>A0A1C3N4U0_9ACTN</name>
<dbReference type="Proteomes" id="UP000199393">
    <property type="component" value="Chromosome I"/>
</dbReference>
<dbReference type="GO" id="GO:0004519">
    <property type="term" value="F:endonuclease activity"/>
    <property type="evidence" value="ECO:0007669"/>
    <property type="project" value="UniProtKB-KW"/>
</dbReference>
<dbReference type="InterPro" id="IPR044925">
    <property type="entry name" value="His-Me_finger_sf"/>
</dbReference>
<dbReference type="OrthoDB" id="3732358at2"/>
<organism evidence="2 3">
    <name type="scientific">Micromonospora krabiensis</name>
    <dbReference type="NCBI Taxonomy" id="307121"/>
    <lineage>
        <taxon>Bacteria</taxon>
        <taxon>Bacillati</taxon>
        <taxon>Actinomycetota</taxon>
        <taxon>Actinomycetes</taxon>
        <taxon>Micromonosporales</taxon>
        <taxon>Micromonosporaceae</taxon>
        <taxon>Micromonospora</taxon>
    </lineage>
</organism>
<dbReference type="Pfam" id="PF13392">
    <property type="entry name" value="HNH_3"/>
    <property type="match status" value="1"/>
</dbReference>
<protein>
    <submittedName>
        <fullName evidence="2">HNH endonuclease</fullName>
    </submittedName>
</protein>
<feature type="domain" description="HNH nuclease" evidence="1">
    <location>
        <begin position="52"/>
        <end position="78"/>
    </location>
</feature>
<keyword evidence="2" id="KW-0378">Hydrolase</keyword>
<keyword evidence="2" id="KW-0540">Nuclease</keyword>
<dbReference type="InterPro" id="IPR003615">
    <property type="entry name" value="HNH_nuc"/>
</dbReference>
<accession>A0A1C3N4U0</accession>
<dbReference type="EMBL" id="LT598496">
    <property type="protein sequence ID" value="SBV27583.1"/>
    <property type="molecule type" value="Genomic_DNA"/>
</dbReference>